<dbReference type="InterPro" id="IPR036880">
    <property type="entry name" value="Kunitz_BPTI_sf"/>
</dbReference>
<organism evidence="5">
    <name type="scientific">Capitella teleta</name>
    <name type="common">Polychaete worm</name>
    <dbReference type="NCBI Taxonomy" id="283909"/>
    <lineage>
        <taxon>Eukaryota</taxon>
        <taxon>Metazoa</taxon>
        <taxon>Spiralia</taxon>
        <taxon>Lophotrochozoa</taxon>
        <taxon>Annelida</taxon>
        <taxon>Polychaeta</taxon>
        <taxon>Sedentaria</taxon>
        <taxon>Scolecida</taxon>
        <taxon>Capitellidae</taxon>
        <taxon>Capitella</taxon>
    </lineage>
</organism>
<sequence>LTRWFYKAVKGKCAEFIYKGQDGNGNNFINKKNCEAACKNTNVPGMQLNVQEFRLK</sequence>
<dbReference type="Gene3D" id="4.10.410.10">
    <property type="entry name" value="Pancreatic trypsin inhibitor Kunitz domain"/>
    <property type="match status" value="1"/>
</dbReference>
<dbReference type="InterPro" id="IPR002223">
    <property type="entry name" value="Kunitz_BPTI"/>
</dbReference>
<feature type="domain" description="BPTI/Kunitz inhibitor" evidence="4">
    <location>
        <begin position="1"/>
        <end position="38"/>
    </location>
</feature>
<evidence type="ECO:0000259" key="4">
    <source>
        <dbReference type="PROSITE" id="PS50279"/>
    </source>
</evidence>
<dbReference type="OMA" id="NNFMNEQ"/>
<dbReference type="SUPFAM" id="SSF57362">
    <property type="entry name" value="BPTI-like"/>
    <property type="match status" value="1"/>
</dbReference>
<keyword evidence="3" id="KW-1015">Disulfide bond</keyword>
<dbReference type="GO" id="GO:0005615">
    <property type="term" value="C:extracellular space"/>
    <property type="evidence" value="ECO:0007669"/>
    <property type="project" value="TreeGrafter"/>
</dbReference>
<dbReference type="Pfam" id="PF00014">
    <property type="entry name" value="Kunitz_BPTI"/>
    <property type="match status" value="1"/>
</dbReference>
<protein>
    <recommendedName>
        <fullName evidence="4">BPTI/Kunitz inhibitor domain-containing protein</fullName>
    </recommendedName>
</protein>
<dbReference type="GO" id="GO:0004867">
    <property type="term" value="F:serine-type endopeptidase inhibitor activity"/>
    <property type="evidence" value="ECO:0007669"/>
    <property type="project" value="InterPro"/>
</dbReference>
<dbReference type="OrthoDB" id="6221756at2759"/>
<comment type="subcellular location">
    <subcellularLocation>
        <location evidence="1">Secreted</location>
    </subcellularLocation>
</comment>
<dbReference type="SMART" id="SM00131">
    <property type="entry name" value="KU"/>
    <property type="match status" value="1"/>
</dbReference>
<feature type="non-terminal residue" evidence="5">
    <location>
        <position position="1"/>
    </location>
</feature>
<dbReference type="AlphaFoldDB" id="R7U2S8"/>
<dbReference type="CDD" id="cd22593">
    <property type="entry name" value="Kunitz_conkunitzin"/>
    <property type="match status" value="1"/>
</dbReference>
<accession>R7U2S8</accession>
<dbReference type="HOGENOM" id="CLU_3016213_0_0_1"/>
<name>R7U2S8_CAPTE</name>
<gene>
    <name evidence="5" type="ORF">CAPTEDRAFT_100485</name>
</gene>
<dbReference type="EMBL" id="KB306105">
    <property type="protein sequence ID" value="ELU00178.1"/>
    <property type="molecule type" value="Genomic_DNA"/>
</dbReference>
<dbReference type="PANTHER" id="PTHR10083:SF217">
    <property type="entry name" value="BOOPHILIN-H2"/>
    <property type="match status" value="1"/>
</dbReference>
<proteinExistence type="predicted"/>
<evidence type="ECO:0000256" key="1">
    <source>
        <dbReference type="ARBA" id="ARBA00004613"/>
    </source>
</evidence>
<dbReference type="PROSITE" id="PS50279">
    <property type="entry name" value="BPTI_KUNITZ_2"/>
    <property type="match status" value="1"/>
</dbReference>
<dbReference type="PANTHER" id="PTHR10083">
    <property type="entry name" value="KUNITZ-TYPE PROTEASE INHIBITOR-RELATED"/>
    <property type="match status" value="1"/>
</dbReference>
<evidence type="ECO:0000313" key="5">
    <source>
        <dbReference type="EMBL" id="ELU00178.1"/>
    </source>
</evidence>
<dbReference type="InterPro" id="IPR050098">
    <property type="entry name" value="TFPI/VKTCI-like"/>
</dbReference>
<evidence type="ECO:0000256" key="2">
    <source>
        <dbReference type="ARBA" id="ARBA00022525"/>
    </source>
</evidence>
<keyword evidence="2" id="KW-0964">Secreted</keyword>
<reference evidence="5" key="1">
    <citation type="journal article" date="2013" name="Nature">
        <title>Insights into bilaterian evolution from three spiralian genomes.</title>
        <authorList>
            <person name="Simakov O."/>
            <person name="Marletaz F."/>
            <person name="Cho S.J."/>
            <person name="Edsinger-Gonzales E."/>
            <person name="Havlak P."/>
            <person name="Hellsten U."/>
            <person name="Kuo D.H."/>
            <person name="Larsson T."/>
            <person name="Lv J."/>
            <person name="Arendt D."/>
            <person name="Savage R."/>
            <person name="Osoegawa K."/>
            <person name="de Jong P."/>
            <person name="Grimwood J."/>
            <person name="Chapman J.A."/>
            <person name="Shapiro H."/>
            <person name="Aerts A."/>
            <person name="Otillar R.P."/>
            <person name="Terry A.Y."/>
            <person name="Boore J.L."/>
            <person name="Grigoriev I.V."/>
            <person name="Lindberg D.R."/>
            <person name="Seaver E.C."/>
            <person name="Weisblat D.A."/>
            <person name="Putnam N.H."/>
            <person name="Rokhsar D.S."/>
        </authorList>
    </citation>
    <scope>NUCLEOTIDE SEQUENCE</scope>
    <source>
        <strain evidence="5">I ESC-2004</strain>
    </source>
</reference>
<evidence type="ECO:0000256" key="3">
    <source>
        <dbReference type="ARBA" id="ARBA00023157"/>
    </source>
</evidence>